<dbReference type="GO" id="GO:0006465">
    <property type="term" value="P:signal peptide processing"/>
    <property type="evidence" value="ECO:0007669"/>
    <property type="project" value="TreeGrafter"/>
</dbReference>
<evidence type="ECO:0000313" key="3">
    <source>
        <dbReference type="Proteomes" id="UP000001568"/>
    </source>
</evidence>
<dbReference type="AlphaFoldDB" id="A4RV92"/>
<gene>
    <name evidence="2" type="ORF">OSTLU_8510</name>
</gene>
<dbReference type="Proteomes" id="UP000001568">
    <property type="component" value="Chromosome 3"/>
</dbReference>
<dbReference type="KEGG" id="olu:OSTLU_8510"/>
<keyword evidence="1" id="KW-0812">Transmembrane</keyword>
<dbReference type="OMA" id="EASEMWN"/>
<keyword evidence="1" id="KW-0472">Membrane</keyword>
<dbReference type="Gramene" id="ABO95391">
    <property type="protein sequence ID" value="ABO95391"/>
    <property type="gene ID" value="OSTLU_8510"/>
</dbReference>
<keyword evidence="3" id="KW-1185">Reference proteome</keyword>
<feature type="transmembrane region" description="Helical" evidence="1">
    <location>
        <begin position="132"/>
        <end position="149"/>
    </location>
</feature>
<dbReference type="InterPro" id="IPR007369">
    <property type="entry name" value="Peptidase_A22B_SPP"/>
</dbReference>
<dbReference type="RefSeq" id="XP_001417098.1">
    <property type="nucleotide sequence ID" value="XM_001417061.1"/>
</dbReference>
<feature type="transmembrane region" description="Helical" evidence="1">
    <location>
        <begin position="67"/>
        <end position="86"/>
    </location>
</feature>
<keyword evidence="1" id="KW-1133">Transmembrane helix</keyword>
<feature type="non-terminal residue" evidence="2">
    <location>
        <position position="1"/>
    </location>
</feature>
<dbReference type="PANTHER" id="PTHR12174">
    <property type="entry name" value="SIGNAL PEPTIDE PEPTIDASE"/>
    <property type="match status" value="1"/>
</dbReference>
<dbReference type="OrthoDB" id="29661at2759"/>
<protein>
    <submittedName>
        <fullName evidence="2">Uncharacterized protein</fullName>
    </submittedName>
</protein>
<dbReference type="PANTHER" id="PTHR12174:SF73">
    <property type="entry name" value="SIGNAL PEPTIDE PEPTIDASE DOMAIN CONTAINING PROTEIN"/>
    <property type="match status" value="1"/>
</dbReference>
<evidence type="ECO:0000256" key="1">
    <source>
        <dbReference type="SAM" id="Phobius"/>
    </source>
</evidence>
<dbReference type="GO" id="GO:0098553">
    <property type="term" value="C:lumenal side of endoplasmic reticulum membrane"/>
    <property type="evidence" value="ECO:0007669"/>
    <property type="project" value="TreeGrafter"/>
</dbReference>
<feature type="transmembrane region" description="Helical" evidence="1">
    <location>
        <begin position="106"/>
        <end position="126"/>
    </location>
</feature>
<dbReference type="GO" id="GO:0098554">
    <property type="term" value="C:cytoplasmic side of endoplasmic reticulum membrane"/>
    <property type="evidence" value="ECO:0007669"/>
    <property type="project" value="TreeGrafter"/>
</dbReference>
<sequence length="160" mass="17037">GSFKSCATALCGLLAYDAFWVFKSEEVVGKNVMMSVATNQSFNGPFRLLFPRFDDVLNPLPLDAFEFSLLGLGDVAIPGLLVALMLRYDASRATDLRGRANAAADAASLSAYLIGLLVAISANLLTGEGQPALVYLVPVTLGVVAYTAINRGESDRIIEF</sequence>
<accession>A4RV92</accession>
<dbReference type="GeneID" id="5000770"/>
<evidence type="ECO:0000313" key="2">
    <source>
        <dbReference type="EMBL" id="ABO95391.1"/>
    </source>
</evidence>
<feature type="non-terminal residue" evidence="2">
    <location>
        <position position="160"/>
    </location>
</feature>
<proteinExistence type="predicted"/>
<dbReference type="EMBL" id="CP000583">
    <property type="protein sequence ID" value="ABO95391.1"/>
    <property type="molecule type" value="Genomic_DNA"/>
</dbReference>
<reference evidence="2 3" key="1">
    <citation type="journal article" date="2007" name="Proc. Natl. Acad. Sci. U.S.A.">
        <title>The tiny eukaryote Ostreococcus provides genomic insights into the paradox of plankton speciation.</title>
        <authorList>
            <person name="Palenik B."/>
            <person name="Grimwood J."/>
            <person name="Aerts A."/>
            <person name="Rouze P."/>
            <person name="Salamov A."/>
            <person name="Putnam N."/>
            <person name="Dupont C."/>
            <person name="Jorgensen R."/>
            <person name="Derelle E."/>
            <person name="Rombauts S."/>
            <person name="Zhou K."/>
            <person name="Otillar R."/>
            <person name="Merchant S.S."/>
            <person name="Podell S."/>
            <person name="Gaasterland T."/>
            <person name="Napoli C."/>
            <person name="Gendler K."/>
            <person name="Manuell A."/>
            <person name="Tai V."/>
            <person name="Vallon O."/>
            <person name="Piganeau G."/>
            <person name="Jancek S."/>
            <person name="Heijde M."/>
            <person name="Jabbari K."/>
            <person name="Bowler C."/>
            <person name="Lohr M."/>
            <person name="Robbens S."/>
            <person name="Werner G."/>
            <person name="Dubchak I."/>
            <person name="Pazour G.J."/>
            <person name="Ren Q."/>
            <person name="Paulsen I."/>
            <person name="Delwiche C."/>
            <person name="Schmutz J."/>
            <person name="Rokhsar D."/>
            <person name="Van de Peer Y."/>
            <person name="Moreau H."/>
            <person name="Grigoriev I.V."/>
        </authorList>
    </citation>
    <scope>NUCLEOTIDE SEQUENCE [LARGE SCALE GENOMIC DNA]</scope>
    <source>
        <strain evidence="2 3">CCE9901</strain>
    </source>
</reference>
<dbReference type="Pfam" id="PF04258">
    <property type="entry name" value="Peptidase_A22B"/>
    <property type="match status" value="1"/>
</dbReference>
<organism evidence="2 3">
    <name type="scientific">Ostreococcus lucimarinus (strain CCE9901)</name>
    <dbReference type="NCBI Taxonomy" id="436017"/>
    <lineage>
        <taxon>Eukaryota</taxon>
        <taxon>Viridiplantae</taxon>
        <taxon>Chlorophyta</taxon>
        <taxon>Mamiellophyceae</taxon>
        <taxon>Mamiellales</taxon>
        <taxon>Bathycoccaceae</taxon>
        <taxon>Ostreococcus</taxon>
    </lineage>
</organism>
<dbReference type="eggNOG" id="KOG2443">
    <property type="taxonomic scope" value="Eukaryota"/>
</dbReference>
<dbReference type="GO" id="GO:0042500">
    <property type="term" value="F:aspartic endopeptidase activity, intramembrane cleaving"/>
    <property type="evidence" value="ECO:0007669"/>
    <property type="project" value="InterPro"/>
</dbReference>
<dbReference type="HOGENOM" id="CLU_092505_1_0_1"/>
<name>A4RV92_OSTLU</name>
<dbReference type="GO" id="GO:0033619">
    <property type="term" value="P:membrane protein proteolysis"/>
    <property type="evidence" value="ECO:0007669"/>
    <property type="project" value="TreeGrafter"/>
</dbReference>